<proteinExistence type="predicted"/>
<accession>B2BXY5</accession>
<dbReference type="AlphaFoldDB" id="B2BXY5"/>
<dbReference type="EMBL" id="EU162612">
    <property type="protein sequence ID" value="ABW81172.1"/>
    <property type="molecule type" value="Genomic_DNA"/>
</dbReference>
<reference evidence="1" key="1">
    <citation type="submission" date="2007-09" db="EMBL/GenBank/DDBJ databases">
        <title>Evolution of a short chain dehydrogenase (tropinone-reductase-like) gene family in the Brassicaceae.</title>
        <authorList>
            <person name="Schmid K.J."/>
            <person name="Navarro-Quezada A."/>
        </authorList>
    </citation>
    <scope>NUCLEOTIDE SEQUENCE</scope>
</reference>
<protein>
    <submittedName>
        <fullName evidence="1">Uncharacterized protein</fullName>
    </submittedName>
</protein>
<evidence type="ECO:0000313" key="1">
    <source>
        <dbReference type="EMBL" id="ABW81172.1"/>
    </source>
</evidence>
<sequence>MNLSSSMSQAINRLLLLHEFFDSGCMPSSLQAIVKITCYTLFFFFGQPLGFIFMDLPLGSTYSLDLPPAIPSRSSSLGYDGALTWLVPPSRLDRWSPVLDFIRLSCATL</sequence>
<name>B2BXY5_9BRAS</name>
<organism evidence="1">
    <name type="scientific">Arabidopsis cebennensis</name>
    <dbReference type="NCBI Taxonomy" id="97979"/>
    <lineage>
        <taxon>Eukaryota</taxon>
        <taxon>Viridiplantae</taxon>
        <taxon>Streptophyta</taxon>
        <taxon>Embryophyta</taxon>
        <taxon>Tracheophyta</taxon>
        <taxon>Spermatophyta</taxon>
        <taxon>Magnoliopsida</taxon>
        <taxon>eudicotyledons</taxon>
        <taxon>Gunneridae</taxon>
        <taxon>Pentapetalae</taxon>
        <taxon>rosids</taxon>
        <taxon>malvids</taxon>
        <taxon>Brassicales</taxon>
        <taxon>Brassicaceae</taxon>
        <taxon>Camelineae</taxon>
        <taxon>Arabidopsis</taxon>
    </lineage>
</organism>